<dbReference type="Gene3D" id="3.40.850.10">
    <property type="entry name" value="Kinesin motor domain"/>
    <property type="match status" value="1"/>
</dbReference>
<dbReference type="InterPro" id="IPR037171">
    <property type="entry name" value="NagB/RpiA_transferase-like"/>
</dbReference>
<evidence type="ECO:0000256" key="3">
    <source>
        <dbReference type="ARBA" id="ARBA00023054"/>
    </source>
</evidence>
<dbReference type="SUPFAM" id="SSF63748">
    <property type="entry name" value="Tudor/PWWP/MBT"/>
    <property type="match status" value="4"/>
</dbReference>
<dbReference type="GO" id="GO:0005737">
    <property type="term" value="C:cytoplasm"/>
    <property type="evidence" value="ECO:0007669"/>
    <property type="project" value="UniProtKB-ARBA"/>
</dbReference>
<feature type="compositionally biased region" description="Polar residues" evidence="6">
    <location>
        <begin position="927"/>
        <end position="946"/>
    </location>
</feature>
<dbReference type="PRINTS" id="PR00380">
    <property type="entry name" value="KINESINHEAVY"/>
</dbReference>
<keyword evidence="4 5" id="KW-0505">Motor protein</keyword>
<feature type="region of interest" description="Disordered" evidence="6">
    <location>
        <begin position="591"/>
        <end position="612"/>
    </location>
</feature>
<feature type="region of interest" description="Disordered" evidence="6">
    <location>
        <begin position="545"/>
        <end position="572"/>
    </location>
</feature>
<dbReference type="PANTHER" id="PTHR47117">
    <property type="entry name" value="STAR-RELATED LIPID TRANSFER PROTEIN 9"/>
    <property type="match status" value="1"/>
</dbReference>
<dbReference type="EMBL" id="CAKKLH010000314">
    <property type="protein sequence ID" value="CAH0111543.1"/>
    <property type="molecule type" value="Genomic_DNA"/>
</dbReference>
<name>A0A8J2S2J6_9CRUS</name>
<dbReference type="Pfam" id="PF00225">
    <property type="entry name" value="Kinesin"/>
    <property type="match status" value="1"/>
</dbReference>
<accession>A0A8J2S2J6</accession>
<reference evidence="9" key="1">
    <citation type="submission" date="2021-11" db="EMBL/GenBank/DDBJ databases">
        <authorList>
            <person name="Schell T."/>
        </authorList>
    </citation>
    <scope>NUCLEOTIDE SEQUENCE</scope>
    <source>
        <strain evidence="9">M5</strain>
    </source>
</reference>
<dbReference type="InterPro" id="IPR035437">
    <property type="entry name" value="SNase_OB-fold_sf"/>
</dbReference>
<keyword evidence="2 5" id="KW-0067">ATP-binding</keyword>
<dbReference type="SUPFAM" id="SSF100950">
    <property type="entry name" value="NagB/RpiA/CoA transferase-like"/>
    <property type="match status" value="1"/>
</dbReference>
<dbReference type="PROSITE" id="PS50067">
    <property type="entry name" value="KINESIN_MOTOR_2"/>
    <property type="match status" value="1"/>
</dbReference>
<dbReference type="InterPro" id="IPR036961">
    <property type="entry name" value="Kinesin_motor_dom_sf"/>
</dbReference>
<organism evidence="9 10">
    <name type="scientific">Daphnia galeata</name>
    <dbReference type="NCBI Taxonomy" id="27404"/>
    <lineage>
        <taxon>Eukaryota</taxon>
        <taxon>Metazoa</taxon>
        <taxon>Ecdysozoa</taxon>
        <taxon>Arthropoda</taxon>
        <taxon>Crustacea</taxon>
        <taxon>Branchiopoda</taxon>
        <taxon>Diplostraca</taxon>
        <taxon>Cladocera</taxon>
        <taxon>Anomopoda</taxon>
        <taxon>Daphniidae</taxon>
        <taxon>Daphnia</taxon>
    </lineage>
</organism>
<dbReference type="InterPro" id="IPR027417">
    <property type="entry name" value="P-loop_NTPase"/>
</dbReference>
<dbReference type="NCBIfam" id="TIGR02727">
    <property type="entry name" value="MTHFS_bact"/>
    <property type="match status" value="1"/>
</dbReference>
<comment type="similarity">
    <text evidence="5">Belongs to the TRAFAC class myosin-kinesin ATPase superfamily. Kinesin family.</text>
</comment>
<feature type="binding site" evidence="5">
    <location>
        <begin position="105"/>
        <end position="112"/>
    </location>
    <ligand>
        <name>ATP</name>
        <dbReference type="ChEBI" id="CHEBI:30616"/>
    </ligand>
</feature>
<feature type="domain" description="Kinesin motor" evidence="7">
    <location>
        <begin position="3"/>
        <end position="393"/>
    </location>
</feature>
<dbReference type="SUPFAM" id="SSF52540">
    <property type="entry name" value="P-loop containing nucleoside triphosphate hydrolases"/>
    <property type="match status" value="1"/>
</dbReference>
<feature type="domain" description="Tudor" evidence="8">
    <location>
        <begin position="2217"/>
        <end position="2277"/>
    </location>
</feature>
<keyword evidence="3" id="KW-0175">Coiled coil</keyword>
<dbReference type="InterPro" id="IPR019821">
    <property type="entry name" value="Kinesin_motor_CS"/>
</dbReference>
<dbReference type="Proteomes" id="UP000789390">
    <property type="component" value="Unassembled WGS sequence"/>
</dbReference>
<dbReference type="PROSITE" id="PS50304">
    <property type="entry name" value="TUDOR"/>
    <property type="match status" value="3"/>
</dbReference>
<dbReference type="FunFam" id="3.40.50.10420:FF:000007">
    <property type="entry name" value="5-formyltetrahydrofolate cyclo-ligase"/>
    <property type="match status" value="1"/>
</dbReference>
<dbReference type="InterPro" id="IPR002999">
    <property type="entry name" value="Tudor"/>
</dbReference>
<evidence type="ECO:0000313" key="10">
    <source>
        <dbReference type="Proteomes" id="UP000789390"/>
    </source>
</evidence>
<dbReference type="GO" id="GO:0005524">
    <property type="term" value="F:ATP binding"/>
    <property type="evidence" value="ECO:0007669"/>
    <property type="project" value="UniProtKB-UniRule"/>
</dbReference>
<feature type="region of interest" description="Disordered" evidence="6">
    <location>
        <begin position="920"/>
        <end position="951"/>
    </location>
</feature>
<dbReference type="SMART" id="SM00333">
    <property type="entry name" value="TUDOR"/>
    <property type="match status" value="4"/>
</dbReference>
<dbReference type="Pfam" id="PF01812">
    <property type="entry name" value="5-FTHF_cyc-lig"/>
    <property type="match status" value="1"/>
</dbReference>
<dbReference type="Pfam" id="PF00567">
    <property type="entry name" value="TUDOR"/>
    <property type="match status" value="4"/>
</dbReference>
<dbReference type="CDD" id="cd20379">
    <property type="entry name" value="Tudor_dTUD-like"/>
    <property type="match status" value="1"/>
</dbReference>
<dbReference type="FunFam" id="3.40.850.10:FF:000021">
    <property type="entry name" value="kinesin-like protein KIF16B isoform X1"/>
    <property type="match status" value="1"/>
</dbReference>
<feature type="domain" description="Tudor" evidence="8">
    <location>
        <begin position="1996"/>
        <end position="2053"/>
    </location>
</feature>
<feature type="compositionally biased region" description="Basic residues" evidence="6">
    <location>
        <begin position="602"/>
        <end position="612"/>
    </location>
</feature>
<dbReference type="Gene3D" id="2.30.30.140">
    <property type="match status" value="4"/>
</dbReference>
<dbReference type="GO" id="GO:0007018">
    <property type="term" value="P:microtubule-based movement"/>
    <property type="evidence" value="ECO:0007669"/>
    <property type="project" value="InterPro"/>
</dbReference>
<dbReference type="GO" id="GO:0008017">
    <property type="term" value="F:microtubule binding"/>
    <property type="evidence" value="ECO:0007669"/>
    <property type="project" value="InterPro"/>
</dbReference>
<evidence type="ECO:0000259" key="7">
    <source>
        <dbReference type="PROSITE" id="PS50067"/>
    </source>
</evidence>
<evidence type="ECO:0000256" key="6">
    <source>
        <dbReference type="SAM" id="MobiDB-lite"/>
    </source>
</evidence>
<dbReference type="GO" id="GO:0003777">
    <property type="term" value="F:microtubule motor activity"/>
    <property type="evidence" value="ECO:0007669"/>
    <property type="project" value="InterPro"/>
</dbReference>
<dbReference type="OrthoDB" id="5800423at2759"/>
<evidence type="ECO:0000259" key="8">
    <source>
        <dbReference type="PROSITE" id="PS50304"/>
    </source>
</evidence>
<evidence type="ECO:0000256" key="2">
    <source>
        <dbReference type="ARBA" id="ARBA00022840"/>
    </source>
</evidence>
<dbReference type="Gene3D" id="2.40.50.90">
    <property type="match status" value="3"/>
</dbReference>
<evidence type="ECO:0000256" key="4">
    <source>
        <dbReference type="ARBA" id="ARBA00023175"/>
    </source>
</evidence>
<proteinExistence type="inferred from homology"/>
<comment type="caution">
    <text evidence="9">The sequence shown here is derived from an EMBL/GenBank/DDBJ whole genome shotgun (WGS) entry which is preliminary data.</text>
</comment>
<dbReference type="PANTHER" id="PTHR47117:SF1">
    <property type="entry name" value="STAR-RELATED LIPID TRANSFER PROTEIN 9"/>
    <property type="match status" value="1"/>
</dbReference>
<feature type="compositionally biased region" description="Low complexity" evidence="6">
    <location>
        <begin position="555"/>
        <end position="566"/>
    </location>
</feature>
<feature type="region of interest" description="Disordered" evidence="6">
    <location>
        <begin position="315"/>
        <end position="339"/>
    </location>
</feature>
<keyword evidence="10" id="KW-1185">Reference proteome</keyword>
<dbReference type="InterPro" id="IPR002698">
    <property type="entry name" value="FTHF_cligase"/>
</dbReference>
<dbReference type="PROSITE" id="PS00411">
    <property type="entry name" value="KINESIN_MOTOR_1"/>
    <property type="match status" value="1"/>
</dbReference>
<dbReference type="InterPro" id="IPR001752">
    <property type="entry name" value="Kinesin_motor_dom"/>
</dbReference>
<evidence type="ECO:0000313" key="9">
    <source>
        <dbReference type="EMBL" id="CAH0111543.1"/>
    </source>
</evidence>
<sequence length="2568" mass="288539">MSNIKVALRIRPLTSRESTFDDQLAVHVDANNIVHLHNSGTSRTSTECEETNQSRQFAFDYCFPSTDSSCLSSNIANQEKVFEVLGKPVLDSLFDGYNACVLAYGQSGTGKTYTMLGTPSEPGLAPRLCAAIFDRIKTEDNCHIAHQSSFRIDVSFMEIYNEKVRDLLEEQSPTQNAVQLKIREHPKSGPYVQGLTRHAVNDAATALKLLKEGIQRRSSAATYKNGHSSRSHAVFTVQCTAACVVNDGLPRETVAKLHLVDLAGSERANHDLVSRLRLKEGSLINKSLASLGNVINALAEKSSLSMGSISTLNISSSSTSSSNTTSAQTTPLASPRRSRTPFIPYRDSVLTWILKDSLGGNSKTFVVAAISPSTRAYKETLNTLRFAQRAKHIVNQPVVNEDASVKLIRYLKEEVSRLRTLFSQSVEFNQPDSNSGSVRSENIDMMRVNHSKACALTEDWLQKWRCRETEESATIFTHVTPPRSIEVGVQASFPIIIMDDPADLVPVKEAKPVNRSCTEDATSFLGNSFTVTDSESNCWSDDSLDGSYPKDVQQKKNITNSSTSKSPEPTLTIKPDFKIGDSFFTPWSGSHYQRGRSLTPPSKKRIHSRKVNKTRPDVRTIFNEEIQHEERFSSPLSTSTITFDPRSHSNSRKETFLDDACHSSSKNYCLELPYHHLQSSIHDKDSVIKFNPETDNMLKGSYHYQSCSKARLKANQIVPPKLPDSNFSPAVCKATCFCLLRHHCSHCHFRDFVAQANHPNLIYQHNSHKKRHSHSIISEQHSLEDIIRAELLAIRRRMVARTASPKVATSLPYLSERKSNSFPKPLDLNSQDNLPGEIWREMESKSKEGGVNDEGVVICENQIDEAMETSLQKSQDCTLEISNSQISLNLNNVEVAEQACAFQSSLNFKNQDVIVEQQEELDGRGRQTGSSSLETSEASDIGSTQVPVPGEKMPVQTGSFDVQLEISTVECIPVLETDFIENDETQLAKSDLTSEIQGQQLQVTEACEKNVQPSEETFYTIVDYESNCLDEIIAENMSELSVSEKQVRIELLMEDHPVAHILVGEPDTSLQENSASIGEIMADKTHNIDFEVEEDAFSKRLTLLEKQVDRSLDLCSKSMEENYFDFKKLFEENYQQKVFLQEMASQAEILKSTLRSTEKLPEELKYGVLDRLEACFKGGHWLEKSVKSKQLAECMRLLNKSYVSLSYNGISKVKSIIEQRSQGTSKSPEQGPQTDNQETSCHEFLVTITHVIDPGEFYIVRLCDKGKLEKILSELRDNASSYPIPLEITPGTMYAVCNSGHNWYRGCCGKVCGHHHVGDQPAEILYEFFMIDQGHHEKVPASSVRILPQELLNFPNIARECTLNHNFQGAPWSNQDTTLFKQMTRQSPMNMKILSQHGGVLEVDLAQLISFGEAANIVSVRDTLFLAHRPSSTEPPKKKFKPKFVIEEFDRSKYFSVIVSAAETPSNIYFQVLDEQFYAYCRMKKELQDEMDNTSNPSSFSQIQKGFICAVKYDGGWFRCLVEEIYQHNKLLVFYVDSGHRQCVNCSDCFNLPERFLDLPVQALRCKLDGLTHINPRVPIMTKHRRNQNQWSHEAVNMVRGYRNVRGDIFIENWNNGGIGRLDRELTAHVTLYKVGEPVSLNAILCRSNHAISCKPLVHPEHGAIRSNLAAQRRISQSTSVNSVGSGLDAPSTDVSVISLAPLENCIFLQPSNCLISDPISVNSVLTETDQATKELNNDQRIISNAESESVKSASVISLSIGKSFVEESFGNPSAALNSKELLSSVNSAHDDQGSIACGLSSPMQRPVSSFEGNTFLVNDAADNAFGYNCNPNPWTNCGFKFGNVLTCESVNNDSSSATLKNKTPLEDFNYVSNPGNEHSPQESLTDLTSRMSLQSSLVQPNILTALNEQHKRKVVKKTVRSSDGTSIAKFNTDSEIVGTQGTQPDSETSITVSFVWIDSPEAIFFRTADMQSQFEELRYEMMRYYDKGSKRPKRKFDIGFRCAVKDSRSWWRAEVVCMEDSSKCNVTFVDTGYERTVDITQIYPLESKFDKTKRLMLKCSLVGVYPTTSDGQWNDETVNYIRDRLMGSEEIHILRRGPESRCSALSVMCMYVYDVEAGPLQIPGMTRINLNEELVAMGLAHHCSEPLLLPKHIPKIQTWKTTEPKFGSAFWGKVTWINAAGEIYLHDVKSGPALEEIENWLNAAYNGTEPSYADLHCRPGDLCIARYKGDNSWCRAVVKNTDEDPGSVTVFFVDYGTKDSVDSRDIRLNIMLEELPTVSICCKLYNIRPSGGQPRWSTETLDIIHREIVVKEFRVNVKVMSHPLQIVLMNKRNISYSDELVNRNYAEFIDPSLRNKKKKWKKEMSTADDMERLAAKAVLRTRIKIALKQLPCCERTRQSVEVTKKVMAHPKYGSSRSIAVFLSMSDEIDTSNIVRNIFESGKHCFIPRYQESDGQMTMIRMNTYEELESLPRTKWDIPQPSEINKEDDCLQTGGLDLILTPGLAFSKEGHRLGRGKGFYDKFFVKYCSMYTPPYLIGLALTPSIVDDIPCTLNDYKMDEVLDANHTE</sequence>
<evidence type="ECO:0000256" key="5">
    <source>
        <dbReference type="PROSITE-ProRule" id="PRU00283"/>
    </source>
</evidence>
<dbReference type="InterPro" id="IPR024185">
    <property type="entry name" value="FTHF_cligase-like_sf"/>
</dbReference>
<gene>
    <name evidence="9" type="ORF">DGAL_LOCUS15191</name>
</gene>
<protein>
    <submittedName>
        <fullName evidence="9">Uncharacterized protein</fullName>
    </submittedName>
</protein>
<evidence type="ECO:0000256" key="1">
    <source>
        <dbReference type="ARBA" id="ARBA00022741"/>
    </source>
</evidence>
<dbReference type="SMART" id="SM00129">
    <property type="entry name" value="KISc"/>
    <property type="match status" value="1"/>
</dbReference>
<feature type="domain" description="Tudor" evidence="8">
    <location>
        <begin position="1502"/>
        <end position="1559"/>
    </location>
</feature>
<dbReference type="Gene3D" id="3.40.50.10420">
    <property type="entry name" value="NagB/RpiA/CoA transferase-like"/>
    <property type="match status" value="1"/>
</dbReference>
<keyword evidence="1 5" id="KW-0547">Nucleotide-binding</keyword>
<feature type="compositionally biased region" description="Low complexity" evidence="6">
    <location>
        <begin position="315"/>
        <end position="326"/>
    </location>
</feature>